<sequence>MFFPEVFSTLPELKRGGTNSISTSGKGESIISKFSSIVTAILVFSPSSLDRTSLTMLRRRVSNTSLAKAFGAATRKLVAPLPFNKPNGFVRDKKALC</sequence>
<dbReference type="AlphaFoldDB" id="A0A6J7LL33"/>
<protein>
    <submittedName>
        <fullName evidence="1">Unannotated protein</fullName>
    </submittedName>
</protein>
<dbReference type="EMBL" id="CAFBOE010000006">
    <property type="protein sequence ID" value="CAB4968928.1"/>
    <property type="molecule type" value="Genomic_DNA"/>
</dbReference>
<accession>A0A6J7LL33</accession>
<reference evidence="1" key="1">
    <citation type="submission" date="2020-05" db="EMBL/GenBank/DDBJ databases">
        <authorList>
            <person name="Chiriac C."/>
            <person name="Salcher M."/>
            <person name="Ghai R."/>
            <person name="Kavagutti S V."/>
        </authorList>
    </citation>
    <scope>NUCLEOTIDE SEQUENCE</scope>
</reference>
<proteinExistence type="predicted"/>
<gene>
    <name evidence="1" type="ORF">UFOPK3916_00161</name>
</gene>
<organism evidence="1">
    <name type="scientific">freshwater metagenome</name>
    <dbReference type="NCBI Taxonomy" id="449393"/>
    <lineage>
        <taxon>unclassified sequences</taxon>
        <taxon>metagenomes</taxon>
        <taxon>ecological metagenomes</taxon>
    </lineage>
</organism>
<evidence type="ECO:0000313" key="1">
    <source>
        <dbReference type="EMBL" id="CAB4968928.1"/>
    </source>
</evidence>
<name>A0A6J7LL33_9ZZZZ</name>